<feature type="compositionally biased region" description="Low complexity" evidence="1">
    <location>
        <begin position="329"/>
        <end position="343"/>
    </location>
</feature>
<dbReference type="Gramene" id="OIW16112">
    <property type="protein sequence ID" value="OIW16112"/>
    <property type="gene ID" value="TanjilG_18827"/>
</dbReference>
<organism evidence="2 3">
    <name type="scientific">Lupinus angustifolius</name>
    <name type="common">Narrow-leaved blue lupine</name>
    <dbReference type="NCBI Taxonomy" id="3871"/>
    <lineage>
        <taxon>Eukaryota</taxon>
        <taxon>Viridiplantae</taxon>
        <taxon>Streptophyta</taxon>
        <taxon>Embryophyta</taxon>
        <taxon>Tracheophyta</taxon>
        <taxon>Spermatophyta</taxon>
        <taxon>Magnoliopsida</taxon>
        <taxon>eudicotyledons</taxon>
        <taxon>Gunneridae</taxon>
        <taxon>Pentapetalae</taxon>
        <taxon>rosids</taxon>
        <taxon>fabids</taxon>
        <taxon>Fabales</taxon>
        <taxon>Fabaceae</taxon>
        <taxon>Papilionoideae</taxon>
        <taxon>50 kb inversion clade</taxon>
        <taxon>genistoids sensu lato</taxon>
        <taxon>core genistoids</taxon>
        <taxon>Genisteae</taxon>
        <taxon>Lupinus</taxon>
    </lineage>
</organism>
<keyword evidence="3" id="KW-1185">Reference proteome</keyword>
<evidence type="ECO:0000256" key="1">
    <source>
        <dbReference type="SAM" id="MobiDB-lite"/>
    </source>
</evidence>
<feature type="region of interest" description="Disordered" evidence="1">
    <location>
        <begin position="470"/>
        <end position="491"/>
    </location>
</feature>
<evidence type="ECO:0000313" key="3">
    <source>
        <dbReference type="Proteomes" id="UP000188354"/>
    </source>
</evidence>
<feature type="compositionally biased region" description="Low complexity" evidence="1">
    <location>
        <begin position="268"/>
        <end position="279"/>
    </location>
</feature>
<feature type="compositionally biased region" description="Polar residues" evidence="1">
    <location>
        <begin position="626"/>
        <end position="647"/>
    </location>
</feature>
<proteinExistence type="predicted"/>
<feature type="compositionally biased region" description="Basic and acidic residues" evidence="1">
    <location>
        <begin position="183"/>
        <end position="192"/>
    </location>
</feature>
<sequence>MGTCLSKKKNSSPLSPLSGSKSVSIAPSQINNYGHDVTVTKPEVNLKKEKITVQEKLHNQLIQQEIVIIKHMKSHDDSNIERNFKIPPSTSQNNVQPQQNDGSPSASVSASTSSTNKATEKSSMGNNINKIAPFTPNMGVVRTSSCTREEVDAILIRCGRLSRSSSDIVAASSGRRKYSGSKRSFDFDHCDNNETVSAYSDQKRVNDEEHDDGKSSHHQHRERHRQSPKKMGSSSQGRRRKPSCEREQQRSSSLERRVSKSPGRRSSETNASSNNNNNNTGFSRPGKMVHVPATVTSLIMDKSNNGVVFGEYDGVKRVTMKRNGAGEGSRSAASPRSQSPARANGNANQQHSLSRNNSGRKAEQSPYRRNPLSEIDPNSLAYSQSNINNSGNKVQNKTKRENEANQIPNVDMNEDNKNRNSSRVALEKGVSANCKTKEKQEEDINVLSSMASNVVVKNVIPSSIVDNLKQQPKTLTRSRSSRRSRDLDINSESLLNPAQTYTSLLLEDIQNFHQKTTQQQQPLMSLPACLTNACSVVEAVADLNSTTSSNFSDNRRNPPTYQSVRNNEHNHYGKRTQLPSTKDHPFVESEVVVSDHVMEPSLQKYVTVKRGGSLGGGVDMEDRESSGSNNFTVTTTGQNHWRNITSS</sequence>
<feature type="region of interest" description="Disordered" evidence="1">
    <location>
        <begin position="79"/>
        <end position="138"/>
    </location>
</feature>
<feature type="compositionally biased region" description="Polar residues" evidence="1">
    <location>
        <begin position="546"/>
        <end position="565"/>
    </location>
</feature>
<accession>A0A4P1RQM9</accession>
<feature type="compositionally biased region" description="Polar residues" evidence="1">
    <location>
        <begin position="380"/>
        <end position="395"/>
    </location>
</feature>
<feature type="compositionally biased region" description="Low complexity" evidence="1">
    <location>
        <begin position="164"/>
        <end position="173"/>
    </location>
</feature>
<feature type="compositionally biased region" description="Polar residues" evidence="1">
    <location>
        <begin position="345"/>
        <end position="359"/>
    </location>
</feature>
<feature type="compositionally biased region" description="Polar residues" evidence="1">
    <location>
        <begin position="88"/>
        <end position="102"/>
    </location>
</feature>
<dbReference type="PANTHER" id="PTHR34367">
    <property type="entry name" value="OS02G0734667 PROTEIN"/>
    <property type="match status" value="1"/>
</dbReference>
<feature type="region of interest" description="Disordered" evidence="1">
    <location>
        <begin position="1"/>
        <end position="28"/>
    </location>
</feature>
<dbReference type="EMBL" id="CM007362">
    <property type="protein sequence ID" value="OIW16112.1"/>
    <property type="molecule type" value="Genomic_DNA"/>
</dbReference>
<name>A0A4P1RQM9_LUPAN</name>
<feature type="region of interest" description="Disordered" evidence="1">
    <location>
        <begin position="322"/>
        <end position="423"/>
    </location>
</feature>
<dbReference type="Proteomes" id="UP000188354">
    <property type="component" value="Chromosome LG02"/>
</dbReference>
<feature type="compositionally biased region" description="Basic and acidic residues" evidence="1">
    <location>
        <begin position="201"/>
        <end position="215"/>
    </location>
</feature>
<feature type="compositionally biased region" description="Basic residues" evidence="1">
    <location>
        <begin position="216"/>
        <end position="228"/>
    </location>
</feature>
<protein>
    <submittedName>
        <fullName evidence="2">Uncharacterized protein</fullName>
    </submittedName>
</protein>
<feature type="compositionally biased region" description="Low complexity" evidence="1">
    <location>
        <begin position="11"/>
        <end position="24"/>
    </location>
</feature>
<dbReference type="InterPro" id="IPR040412">
    <property type="entry name" value="At1g65710-like"/>
</dbReference>
<feature type="compositionally biased region" description="Low complexity" evidence="1">
    <location>
        <begin position="103"/>
        <end position="123"/>
    </location>
</feature>
<feature type="region of interest" description="Disordered" evidence="1">
    <location>
        <begin position="164"/>
        <end position="287"/>
    </location>
</feature>
<dbReference type="KEGG" id="lang:109339511"/>
<feature type="region of interest" description="Disordered" evidence="1">
    <location>
        <begin position="614"/>
        <end position="647"/>
    </location>
</feature>
<dbReference type="OrthoDB" id="1927466at2759"/>
<feature type="region of interest" description="Disordered" evidence="1">
    <location>
        <begin position="546"/>
        <end position="581"/>
    </location>
</feature>
<reference evidence="2 3" key="1">
    <citation type="journal article" date="2017" name="Plant Biotechnol. J.">
        <title>A comprehensive draft genome sequence for lupin (Lupinus angustifolius), an emerging health food: insights into plant-microbe interactions and legume evolution.</title>
        <authorList>
            <person name="Hane J.K."/>
            <person name="Ming Y."/>
            <person name="Kamphuis L.G."/>
            <person name="Nelson M.N."/>
            <person name="Garg G."/>
            <person name="Atkins C.A."/>
            <person name="Bayer P.E."/>
            <person name="Bravo A."/>
            <person name="Bringans S."/>
            <person name="Cannon S."/>
            <person name="Edwards D."/>
            <person name="Foley R."/>
            <person name="Gao L.L."/>
            <person name="Harrison M.J."/>
            <person name="Huang W."/>
            <person name="Hurgobin B."/>
            <person name="Li S."/>
            <person name="Liu C.W."/>
            <person name="McGrath A."/>
            <person name="Morahan G."/>
            <person name="Murray J."/>
            <person name="Weller J."/>
            <person name="Jian J."/>
            <person name="Singh K.B."/>
        </authorList>
    </citation>
    <scope>NUCLEOTIDE SEQUENCE [LARGE SCALE GENOMIC DNA]</scope>
    <source>
        <strain evidence="3">cv. Tanjil</strain>
        <tissue evidence="2">Whole plant</tissue>
    </source>
</reference>
<dbReference type="STRING" id="3871.A0A4P1RQM9"/>
<dbReference type="PANTHER" id="PTHR34367:SF1">
    <property type="entry name" value="OS04G0528600 PROTEIN"/>
    <property type="match status" value="1"/>
</dbReference>
<dbReference type="AlphaFoldDB" id="A0A4P1RQM9"/>
<feature type="compositionally biased region" description="Basic residues" evidence="1">
    <location>
        <begin position="1"/>
        <end position="10"/>
    </location>
</feature>
<evidence type="ECO:0000313" key="2">
    <source>
        <dbReference type="EMBL" id="OIW16112.1"/>
    </source>
</evidence>
<feature type="compositionally biased region" description="Basic and acidic residues" evidence="1">
    <location>
        <begin position="242"/>
        <end position="258"/>
    </location>
</feature>
<gene>
    <name evidence="2" type="ORF">TanjilG_18827</name>
</gene>